<feature type="domain" description="SHSP" evidence="3">
    <location>
        <begin position="30"/>
        <end position="141"/>
    </location>
</feature>
<dbReference type="InterPro" id="IPR008978">
    <property type="entry name" value="HSP20-like_chaperone"/>
</dbReference>
<dbReference type="SUPFAM" id="SSF49764">
    <property type="entry name" value="HSP20-like chaperones"/>
    <property type="match status" value="1"/>
</dbReference>
<comment type="similarity">
    <text evidence="1 2">Belongs to the small heat shock protein (HSP20) family.</text>
</comment>
<evidence type="ECO:0000313" key="4">
    <source>
        <dbReference type="EMBL" id="QDT36723.1"/>
    </source>
</evidence>
<dbReference type="AlphaFoldDB" id="A0A517QYQ8"/>
<dbReference type="Pfam" id="PF00011">
    <property type="entry name" value="HSP20"/>
    <property type="match status" value="1"/>
</dbReference>
<name>A0A517QYQ8_9PLAN</name>
<proteinExistence type="inferred from homology"/>
<evidence type="ECO:0000259" key="3">
    <source>
        <dbReference type="PROSITE" id="PS01031"/>
    </source>
</evidence>
<keyword evidence="4" id="KW-0346">Stress response</keyword>
<gene>
    <name evidence="4" type="ORF">Pan189_10860</name>
</gene>
<dbReference type="RefSeq" id="WP_310821111.1">
    <property type="nucleotide sequence ID" value="NZ_CP036268.1"/>
</dbReference>
<dbReference type="EMBL" id="CP036268">
    <property type="protein sequence ID" value="QDT36723.1"/>
    <property type="molecule type" value="Genomic_DNA"/>
</dbReference>
<sequence>MATTVTRWNPWQELEAFRREVDGLFRSGETGRRSGGPAWNVYRSEEGVVLTSELPGYDPDAFEVESKRDALTIRGRRVEPTGDDDRFLRRERRDREFEQTLKLPFVPDTEKTEAEYRHGILTLKLWRSPAEQPRKIAVKTV</sequence>
<accession>A0A517QYQ8</accession>
<dbReference type="InterPro" id="IPR002068">
    <property type="entry name" value="A-crystallin/Hsp20_dom"/>
</dbReference>
<dbReference type="Gene3D" id="2.60.40.790">
    <property type="match status" value="1"/>
</dbReference>
<dbReference type="PROSITE" id="PS01031">
    <property type="entry name" value="SHSP"/>
    <property type="match status" value="1"/>
</dbReference>
<evidence type="ECO:0000256" key="2">
    <source>
        <dbReference type="RuleBase" id="RU003616"/>
    </source>
</evidence>
<organism evidence="4 5">
    <name type="scientific">Stratiformator vulcanicus</name>
    <dbReference type="NCBI Taxonomy" id="2527980"/>
    <lineage>
        <taxon>Bacteria</taxon>
        <taxon>Pseudomonadati</taxon>
        <taxon>Planctomycetota</taxon>
        <taxon>Planctomycetia</taxon>
        <taxon>Planctomycetales</taxon>
        <taxon>Planctomycetaceae</taxon>
        <taxon>Stratiformator</taxon>
    </lineage>
</organism>
<reference evidence="4 5" key="1">
    <citation type="submission" date="2019-02" db="EMBL/GenBank/DDBJ databases">
        <title>Deep-cultivation of Planctomycetes and their phenomic and genomic characterization uncovers novel biology.</title>
        <authorList>
            <person name="Wiegand S."/>
            <person name="Jogler M."/>
            <person name="Boedeker C."/>
            <person name="Pinto D."/>
            <person name="Vollmers J."/>
            <person name="Rivas-Marin E."/>
            <person name="Kohn T."/>
            <person name="Peeters S.H."/>
            <person name="Heuer A."/>
            <person name="Rast P."/>
            <person name="Oberbeckmann S."/>
            <person name="Bunk B."/>
            <person name="Jeske O."/>
            <person name="Meyerdierks A."/>
            <person name="Storesund J.E."/>
            <person name="Kallscheuer N."/>
            <person name="Luecker S."/>
            <person name="Lage O.M."/>
            <person name="Pohl T."/>
            <person name="Merkel B.J."/>
            <person name="Hornburger P."/>
            <person name="Mueller R.-W."/>
            <person name="Bruemmer F."/>
            <person name="Labrenz M."/>
            <person name="Spormann A.M."/>
            <person name="Op den Camp H."/>
            <person name="Overmann J."/>
            <person name="Amann R."/>
            <person name="Jetten M.S.M."/>
            <person name="Mascher T."/>
            <person name="Medema M.H."/>
            <person name="Devos D.P."/>
            <person name="Kaster A.-K."/>
            <person name="Ovreas L."/>
            <person name="Rohde M."/>
            <person name="Galperin M.Y."/>
            <person name="Jogler C."/>
        </authorList>
    </citation>
    <scope>NUCLEOTIDE SEQUENCE [LARGE SCALE GENOMIC DNA]</scope>
    <source>
        <strain evidence="4 5">Pan189</strain>
    </source>
</reference>
<dbReference type="KEGG" id="svp:Pan189_10860"/>
<protein>
    <submittedName>
        <fullName evidence="4">18 kDa heat shock protein</fullName>
    </submittedName>
</protein>
<dbReference type="Proteomes" id="UP000317318">
    <property type="component" value="Chromosome"/>
</dbReference>
<evidence type="ECO:0000256" key="1">
    <source>
        <dbReference type="PROSITE-ProRule" id="PRU00285"/>
    </source>
</evidence>
<dbReference type="CDD" id="cd06464">
    <property type="entry name" value="ACD_sHsps-like"/>
    <property type="match status" value="1"/>
</dbReference>
<keyword evidence="5" id="KW-1185">Reference proteome</keyword>
<evidence type="ECO:0000313" key="5">
    <source>
        <dbReference type="Proteomes" id="UP000317318"/>
    </source>
</evidence>